<geneLocation type="plasmid" evidence="1 3">
    <name>pHBOR04</name>
</geneLocation>
<dbReference type="RefSeq" id="WP_006055805.1">
    <property type="nucleotide sequence ID" value="NC_014732.1"/>
</dbReference>
<reference evidence="3" key="1">
    <citation type="journal article" date="2009" name="Stand. Genomic Sci.">
        <title>Complete genome sequence of Halogeometricum borinquense type strain (PR3).</title>
        <authorList>
            <person name="Malfatti S."/>
            <person name="Tindall B.J."/>
            <person name="Schneider S."/>
            <person name="Fahnrich R."/>
            <person name="Lapidus A."/>
            <person name="Labuttii K."/>
            <person name="Copeland A."/>
            <person name="Glavina Del Rio T."/>
            <person name="Nolan M."/>
            <person name="Chen F."/>
            <person name="Lucas S."/>
            <person name="Tice H."/>
            <person name="Cheng J.F."/>
            <person name="Bruce D."/>
            <person name="Goodwin L."/>
            <person name="Pitluck S."/>
            <person name="Anderson I."/>
            <person name="Pati A."/>
            <person name="Ivanova N."/>
            <person name="Mavromatis K."/>
            <person name="Chen A."/>
            <person name="Palaniappan K."/>
            <person name="D'haeseleer P."/>
            <person name="Goker M."/>
            <person name="Bristow J."/>
            <person name="Eisen J.A."/>
            <person name="Markowitz V."/>
            <person name="Hugenholtz P."/>
            <person name="Kyrpides N.C."/>
            <person name="Klenk H.P."/>
            <person name="Chain P."/>
        </authorList>
    </citation>
    <scope>NUCLEOTIDE SEQUENCE [LARGE SCALE GENOMIC DNA]</scope>
    <source>
        <strain evidence="3">ATCC 700274 / DSM 11551 / JCM 10706 / KCTC 4070 / PR3</strain>
        <plasmid evidence="3">pHBOR04</plasmid>
    </source>
</reference>
<evidence type="ECO:0000313" key="1">
    <source>
        <dbReference type="EMBL" id="ADQ69388.1"/>
    </source>
</evidence>
<dbReference type="HOGENOM" id="CLU_2949155_0_0_2"/>
<dbReference type="Proteomes" id="UP000011585">
    <property type="component" value="Unassembled WGS sequence"/>
</dbReference>
<proteinExistence type="predicted"/>
<dbReference type="AlphaFoldDB" id="E4NWG8"/>
<reference evidence="2 4" key="3">
    <citation type="journal article" date="2014" name="PLoS Genet.">
        <title>Phylogenetically driven sequencing of extremely halophilic archaea reveals strategies for static and dynamic osmo-response.</title>
        <authorList>
            <person name="Becker E.A."/>
            <person name="Seitzer P.M."/>
            <person name="Tritt A."/>
            <person name="Larsen D."/>
            <person name="Krusor M."/>
            <person name="Yao A.I."/>
            <person name="Wu D."/>
            <person name="Madern D."/>
            <person name="Eisen J.A."/>
            <person name="Darling A.E."/>
            <person name="Facciotti M.T."/>
        </authorList>
    </citation>
    <scope>NUCLEOTIDE SEQUENCE [LARGE SCALE GENOMIC DNA]</scope>
    <source>
        <strain evidence="2 4">DSM 11551</strain>
    </source>
</reference>
<dbReference type="EMBL" id="AOHT01000041">
    <property type="protein sequence ID" value="ELY26057.1"/>
    <property type="molecule type" value="Genomic_DNA"/>
</dbReference>
<gene>
    <name evidence="1" type="ordered locus">Hbor_36820</name>
    <name evidence="2" type="ORF">C499_12490</name>
</gene>
<sequence>MVFRDEFETTEPTHKLVTRNLPDVKDWDEVGWISVENRALTVFMNYGAAVQFQLDPKHG</sequence>
<name>E4NWG8_HALBP</name>
<dbReference type="KEGG" id="hbo:Hbor_36820"/>
<dbReference type="Proteomes" id="UP000006663">
    <property type="component" value="Plasmid pHBOR04"/>
</dbReference>
<accession>E4NWG8</accession>
<reference evidence="1" key="2">
    <citation type="submission" date="2009-08" db="EMBL/GenBank/DDBJ databases">
        <title>The complete plasmid4 of Halogeometricum borinquense DSM 11551.</title>
        <authorList>
            <consortium name="US DOE Joint Genome Institute (JGI-PGF)"/>
            <person name="Lucas S."/>
            <person name="Copeland A."/>
            <person name="Lapidus A."/>
            <person name="Glavina del Rio T."/>
            <person name="Dalin E."/>
            <person name="Tice H."/>
            <person name="Bruce D."/>
            <person name="Goodwin L."/>
            <person name="Pitluck S."/>
            <person name="Kyrpides N."/>
            <person name="Mavromatis K."/>
            <person name="Mikhailova N."/>
            <person name="Anderson I."/>
            <person name="Brettin T."/>
            <person name="Detter J.C."/>
            <person name="Han C."/>
            <person name="Larimer F."/>
            <person name="Land M."/>
            <person name="Hauser L."/>
            <person name="Markowitz V."/>
            <person name="Cheng J.-F."/>
            <person name="Hugenholtz P."/>
            <person name="Woyke T."/>
            <person name="Wu D."/>
            <person name="Tindal B."/>
            <person name="Klenk H.-P."/>
            <person name="Eisen J.A."/>
        </authorList>
    </citation>
    <scope>NUCLEOTIDE SEQUENCE</scope>
    <source>
        <strain evidence="1">PR 3</strain>
        <plasmid evidence="1">pHBOR04</plasmid>
    </source>
</reference>
<dbReference type="EMBL" id="CP001694">
    <property type="protein sequence ID" value="ADQ69388.1"/>
    <property type="molecule type" value="Genomic_DNA"/>
</dbReference>
<keyword evidence="3" id="KW-1185">Reference proteome</keyword>
<evidence type="ECO:0000313" key="2">
    <source>
        <dbReference type="EMBL" id="ELY26057.1"/>
    </source>
</evidence>
<organism evidence="1 3">
    <name type="scientific">Halogeometricum borinquense (strain ATCC 700274 / DSM 11551 / JCM 10706 / KCTC 4070 / PR3)</name>
    <dbReference type="NCBI Taxonomy" id="469382"/>
    <lineage>
        <taxon>Archaea</taxon>
        <taxon>Methanobacteriati</taxon>
        <taxon>Methanobacteriota</taxon>
        <taxon>Stenosarchaea group</taxon>
        <taxon>Halobacteria</taxon>
        <taxon>Halobacteriales</taxon>
        <taxon>Haloferacaceae</taxon>
        <taxon>Halogeometricum</taxon>
    </lineage>
</organism>
<keyword evidence="1" id="KW-0614">Plasmid</keyword>
<protein>
    <submittedName>
        <fullName evidence="1">Uncharacterized protein</fullName>
    </submittedName>
</protein>
<evidence type="ECO:0000313" key="3">
    <source>
        <dbReference type="Proteomes" id="UP000006663"/>
    </source>
</evidence>
<dbReference type="GeneID" id="9989314"/>
<evidence type="ECO:0000313" key="4">
    <source>
        <dbReference type="Proteomes" id="UP000011585"/>
    </source>
</evidence>